<dbReference type="Proteomes" id="UP000289372">
    <property type="component" value="Unassembled WGS sequence"/>
</dbReference>
<dbReference type="AlphaFoldDB" id="A0AAQ0YLZ2"/>
<keyword evidence="1" id="KW-1133">Transmembrane helix</keyword>
<name>A0AAQ0YLZ2_XANPE</name>
<proteinExistence type="predicted"/>
<evidence type="ECO:0000313" key="2">
    <source>
        <dbReference type="EMBL" id="RXD50429.1"/>
    </source>
</evidence>
<protein>
    <recommendedName>
        <fullName evidence="4">Transmembrane protein</fullName>
    </recommendedName>
</protein>
<accession>A0AAQ0YLZ2</accession>
<feature type="transmembrane region" description="Helical" evidence="1">
    <location>
        <begin position="57"/>
        <end position="77"/>
    </location>
</feature>
<reference evidence="2 3" key="1">
    <citation type="submission" date="2018-02" db="EMBL/GenBank/DDBJ databases">
        <title>Characterization of Xanthomonas diversity in transplant houses and field plants.</title>
        <authorList>
            <person name="Abrahamian P."/>
            <person name="Timilsina S."/>
            <person name="Minsavage G.V."/>
            <person name="Goss E.M."/>
            <person name="Jones J.B."/>
            <person name="Vallad G.E."/>
        </authorList>
    </citation>
    <scope>NUCLEOTIDE SEQUENCE [LARGE SCALE GENOMIC DNA]</scope>
    <source>
        <strain evidence="2 3">GEV2132</strain>
    </source>
</reference>
<evidence type="ECO:0000313" key="3">
    <source>
        <dbReference type="Proteomes" id="UP000289372"/>
    </source>
</evidence>
<keyword evidence="1" id="KW-0472">Membrane</keyword>
<evidence type="ECO:0008006" key="4">
    <source>
        <dbReference type="Google" id="ProtNLM"/>
    </source>
</evidence>
<sequence>MGRYESSERVIELVKNKAYEAMQLDMRQHLEDVEAATLRDAENFLEKVFAEFSANQWQIFVASLILLVHLMAGWAMYKKRLGGF</sequence>
<organism evidence="2 3">
    <name type="scientific">Xanthomonas perforans</name>
    <dbReference type="NCBI Taxonomy" id="442694"/>
    <lineage>
        <taxon>Bacteria</taxon>
        <taxon>Pseudomonadati</taxon>
        <taxon>Pseudomonadota</taxon>
        <taxon>Gammaproteobacteria</taxon>
        <taxon>Lysobacterales</taxon>
        <taxon>Lysobacteraceae</taxon>
        <taxon>Xanthomonas</taxon>
    </lineage>
</organism>
<evidence type="ECO:0000256" key="1">
    <source>
        <dbReference type="SAM" id="Phobius"/>
    </source>
</evidence>
<keyword evidence="1" id="KW-0812">Transmembrane</keyword>
<dbReference type="EMBL" id="PUUL01000123">
    <property type="protein sequence ID" value="RXD50429.1"/>
    <property type="molecule type" value="Genomic_DNA"/>
</dbReference>
<gene>
    <name evidence="2" type="ORF">DB769_18990</name>
</gene>
<comment type="caution">
    <text evidence="2">The sequence shown here is derived from an EMBL/GenBank/DDBJ whole genome shotgun (WGS) entry which is preliminary data.</text>
</comment>